<reference evidence="1" key="2">
    <citation type="submission" date="2020-09" db="EMBL/GenBank/DDBJ databases">
        <authorList>
            <person name="Sun Q."/>
            <person name="Zhou Y."/>
        </authorList>
    </citation>
    <scope>NUCLEOTIDE SEQUENCE</scope>
    <source>
        <strain evidence="1">CGMCC 1.15758</strain>
    </source>
</reference>
<dbReference type="InterPro" id="IPR003898">
    <property type="entry name" value="Borpert_toxA"/>
</dbReference>
<evidence type="ECO:0000313" key="1">
    <source>
        <dbReference type="EMBL" id="GGF96674.1"/>
    </source>
</evidence>
<dbReference type="Gene3D" id="3.90.210.10">
    <property type="entry name" value="Heat-Labile Enterotoxin, subunit A"/>
    <property type="match status" value="1"/>
</dbReference>
<dbReference type="GO" id="GO:0005576">
    <property type="term" value="C:extracellular region"/>
    <property type="evidence" value="ECO:0007669"/>
    <property type="project" value="InterPro"/>
</dbReference>
<gene>
    <name evidence="1" type="ORF">GCM10010995_12410</name>
</gene>
<keyword evidence="2" id="KW-1185">Reference proteome</keyword>
<sequence length="271" mass="30547">MLVRKVIPFSLLLFSATIHSQPIRPEYVYRVDVRSPDEIIESGGFHASGSNRNIIQHLGREDGQNSAFIATTGTWDRVENIARALVRFNHEYQGRPLYVYTVRPDNHFWSAYETLQYIAETAETNVAFQAINLVTVAMAQDEWFATDIPIRQVAYANQINVNLTGRVDVLGERINIDQYRPINAQANVAPYTNGTNSALNTFRFLRDNARRGLMVPLLYCVGKGSTKSITENCNKLDIVDLNPDELIGKSSLYIDSYNENASVRVILGSEL</sequence>
<proteinExistence type="predicted"/>
<evidence type="ECO:0000313" key="2">
    <source>
        <dbReference type="Proteomes" id="UP000636949"/>
    </source>
</evidence>
<organism evidence="1 2">
    <name type="scientific">Cysteiniphilum litorale</name>
    <dbReference type="NCBI Taxonomy" id="2056700"/>
    <lineage>
        <taxon>Bacteria</taxon>
        <taxon>Pseudomonadati</taxon>
        <taxon>Pseudomonadota</taxon>
        <taxon>Gammaproteobacteria</taxon>
        <taxon>Thiotrichales</taxon>
        <taxon>Fastidiosibacteraceae</taxon>
        <taxon>Cysteiniphilum</taxon>
    </lineage>
</organism>
<protein>
    <submittedName>
        <fullName evidence="1">Uncharacterized protein</fullName>
    </submittedName>
</protein>
<reference evidence="1" key="1">
    <citation type="journal article" date="2014" name="Int. J. Syst. Evol. Microbiol.">
        <title>Complete genome sequence of Corynebacterium casei LMG S-19264T (=DSM 44701T), isolated from a smear-ripened cheese.</title>
        <authorList>
            <consortium name="US DOE Joint Genome Institute (JGI-PGF)"/>
            <person name="Walter F."/>
            <person name="Albersmeier A."/>
            <person name="Kalinowski J."/>
            <person name="Ruckert C."/>
        </authorList>
    </citation>
    <scope>NUCLEOTIDE SEQUENCE</scope>
    <source>
        <strain evidence="1">CGMCC 1.15758</strain>
    </source>
</reference>
<accession>A0A8J3E953</accession>
<dbReference type="RefSeq" id="WP_117002450.1">
    <property type="nucleotide sequence ID" value="NZ_BMJS01000011.1"/>
</dbReference>
<dbReference type="Proteomes" id="UP000636949">
    <property type="component" value="Unassembled WGS sequence"/>
</dbReference>
<dbReference type="GO" id="GO:0003950">
    <property type="term" value="F:NAD+ poly-ADP-ribosyltransferase activity"/>
    <property type="evidence" value="ECO:0007669"/>
    <property type="project" value="InterPro"/>
</dbReference>
<dbReference type="SUPFAM" id="SSF56399">
    <property type="entry name" value="ADP-ribosylation"/>
    <property type="match status" value="1"/>
</dbReference>
<name>A0A8J3E953_9GAMM</name>
<dbReference type="Pfam" id="PF02917">
    <property type="entry name" value="Pertussis_S1"/>
    <property type="match status" value="1"/>
</dbReference>
<dbReference type="EMBL" id="BMJS01000011">
    <property type="protein sequence ID" value="GGF96674.1"/>
    <property type="molecule type" value="Genomic_DNA"/>
</dbReference>
<comment type="caution">
    <text evidence="1">The sequence shown here is derived from an EMBL/GenBank/DDBJ whole genome shotgun (WGS) entry which is preliminary data.</text>
</comment>
<dbReference type="AlphaFoldDB" id="A0A8J3E953"/>